<dbReference type="Pfam" id="PF04542">
    <property type="entry name" value="Sigma70_r2"/>
    <property type="match status" value="1"/>
</dbReference>
<dbReference type="PANTHER" id="PTHR43133">
    <property type="entry name" value="RNA POLYMERASE ECF-TYPE SIGMA FACTO"/>
    <property type="match status" value="1"/>
</dbReference>
<dbReference type="Gene3D" id="1.10.10.10">
    <property type="entry name" value="Winged helix-like DNA-binding domain superfamily/Winged helix DNA-binding domain"/>
    <property type="match status" value="1"/>
</dbReference>
<dbReference type="OrthoDB" id="659361at2"/>
<keyword evidence="2" id="KW-0805">Transcription regulation</keyword>
<dbReference type="InterPro" id="IPR036388">
    <property type="entry name" value="WH-like_DNA-bd_sf"/>
</dbReference>
<evidence type="ECO:0000313" key="6">
    <source>
        <dbReference type="EMBL" id="SMO87033.1"/>
    </source>
</evidence>
<dbReference type="EMBL" id="FXTN01000009">
    <property type="protein sequence ID" value="SMO87033.1"/>
    <property type="molecule type" value="Genomic_DNA"/>
</dbReference>
<dbReference type="InterPro" id="IPR039425">
    <property type="entry name" value="RNA_pol_sigma-70-like"/>
</dbReference>
<dbReference type="Proteomes" id="UP000320300">
    <property type="component" value="Unassembled WGS sequence"/>
</dbReference>
<dbReference type="InterPro" id="IPR014284">
    <property type="entry name" value="RNA_pol_sigma-70_dom"/>
</dbReference>
<feature type="domain" description="HTH luxR-type" evidence="5">
    <location>
        <begin position="158"/>
        <end position="216"/>
    </location>
</feature>
<dbReference type="Gene3D" id="1.10.1740.10">
    <property type="match status" value="1"/>
</dbReference>
<dbReference type="GO" id="GO:0016987">
    <property type="term" value="F:sigma factor activity"/>
    <property type="evidence" value="ECO:0007669"/>
    <property type="project" value="UniProtKB-KW"/>
</dbReference>
<evidence type="ECO:0000256" key="2">
    <source>
        <dbReference type="ARBA" id="ARBA00023015"/>
    </source>
</evidence>
<name>A0A521ESW8_9SPHI</name>
<dbReference type="InterPro" id="IPR000792">
    <property type="entry name" value="Tscrpt_reg_LuxR_C"/>
</dbReference>
<keyword evidence="4" id="KW-0804">Transcription</keyword>
<reference evidence="6 7" key="1">
    <citation type="submission" date="2017-05" db="EMBL/GenBank/DDBJ databases">
        <authorList>
            <person name="Varghese N."/>
            <person name="Submissions S."/>
        </authorList>
    </citation>
    <scope>NUCLEOTIDE SEQUENCE [LARGE SCALE GENOMIC DNA]</scope>
    <source>
        <strain evidence="6 7">DSM 19036</strain>
    </source>
</reference>
<evidence type="ECO:0000313" key="7">
    <source>
        <dbReference type="Proteomes" id="UP000320300"/>
    </source>
</evidence>
<dbReference type="CDD" id="cd06171">
    <property type="entry name" value="Sigma70_r4"/>
    <property type="match status" value="1"/>
</dbReference>
<evidence type="ECO:0000256" key="3">
    <source>
        <dbReference type="ARBA" id="ARBA00023082"/>
    </source>
</evidence>
<protein>
    <submittedName>
        <fullName evidence="6">RNA polymerase sigma-70 factor, ECF subfamily</fullName>
    </submittedName>
</protein>
<dbReference type="InterPro" id="IPR013249">
    <property type="entry name" value="RNA_pol_sigma70_r4_t2"/>
</dbReference>
<dbReference type="AlphaFoldDB" id="A0A521ESW8"/>
<dbReference type="InterPro" id="IPR007627">
    <property type="entry name" value="RNA_pol_sigma70_r2"/>
</dbReference>
<accession>A0A521ESW8</accession>
<evidence type="ECO:0000256" key="1">
    <source>
        <dbReference type="ARBA" id="ARBA00010641"/>
    </source>
</evidence>
<keyword evidence="7" id="KW-1185">Reference proteome</keyword>
<dbReference type="InterPro" id="IPR013325">
    <property type="entry name" value="RNA_pol_sigma_r2"/>
</dbReference>
<proteinExistence type="inferred from homology"/>
<organism evidence="6 7">
    <name type="scientific">Pedobacter westerhofensis</name>
    <dbReference type="NCBI Taxonomy" id="425512"/>
    <lineage>
        <taxon>Bacteria</taxon>
        <taxon>Pseudomonadati</taxon>
        <taxon>Bacteroidota</taxon>
        <taxon>Sphingobacteriia</taxon>
        <taxon>Sphingobacteriales</taxon>
        <taxon>Sphingobacteriaceae</taxon>
        <taxon>Pedobacter</taxon>
    </lineage>
</organism>
<dbReference type="SMART" id="SM00421">
    <property type="entry name" value="HTH_LUXR"/>
    <property type="match status" value="1"/>
</dbReference>
<comment type="similarity">
    <text evidence="1">Belongs to the sigma-70 factor family. ECF subfamily.</text>
</comment>
<evidence type="ECO:0000256" key="4">
    <source>
        <dbReference type="ARBA" id="ARBA00023163"/>
    </source>
</evidence>
<dbReference type="NCBIfam" id="TIGR02985">
    <property type="entry name" value="Sig70_bacteroi1"/>
    <property type="match status" value="1"/>
</dbReference>
<dbReference type="GO" id="GO:0006352">
    <property type="term" value="P:DNA-templated transcription initiation"/>
    <property type="evidence" value="ECO:0007669"/>
    <property type="project" value="InterPro"/>
</dbReference>
<dbReference type="SUPFAM" id="SSF88659">
    <property type="entry name" value="Sigma3 and sigma4 domains of RNA polymerase sigma factors"/>
    <property type="match status" value="1"/>
</dbReference>
<evidence type="ECO:0000259" key="5">
    <source>
        <dbReference type="SMART" id="SM00421"/>
    </source>
</evidence>
<dbReference type="Pfam" id="PF08281">
    <property type="entry name" value="Sigma70_r4_2"/>
    <property type="match status" value="1"/>
</dbReference>
<dbReference type="PANTHER" id="PTHR43133:SF46">
    <property type="entry name" value="RNA POLYMERASE SIGMA-70 FACTOR ECF SUBFAMILY"/>
    <property type="match status" value="1"/>
</dbReference>
<keyword evidence="3" id="KW-0731">Sigma factor</keyword>
<dbReference type="InterPro" id="IPR014327">
    <property type="entry name" value="RNA_pol_sigma70_bacteroid"/>
</dbReference>
<gene>
    <name evidence="6" type="ORF">SAMN06265348_10999</name>
</gene>
<dbReference type="InterPro" id="IPR013324">
    <property type="entry name" value="RNA_pol_sigma_r3/r4-like"/>
</dbReference>
<sequence length="236" mass="27944">MVDITNFDFFALLLLLFIKLGSQYTCTLKNKKENFSELWNLVSIHDDKKAFESIFYLLNEPLIQFCMMYIHQTEAAEDIVSEVFFKCWTNRRSLSEIQSLDTYLFVAVKNQSLNYIKKFSHIHLVQIDDSNEFELVNTYNPQEALENKELMFKLQQAIDMLPQQCQIIFRLIKEEDLRYKEVAEILNLSPKTVKNQLYRAMKKLNLVLTEHSVPASKFNEALLNLLFLFSFLKIFH</sequence>
<dbReference type="SUPFAM" id="SSF88946">
    <property type="entry name" value="Sigma2 domain of RNA polymerase sigma factors"/>
    <property type="match status" value="1"/>
</dbReference>
<dbReference type="GO" id="GO:0003677">
    <property type="term" value="F:DNA binding"/>
    <property type="evidence" value="ECO:0007669"/>
    <property type="project" value="InterPro"/>
</dbReference>
<dbReference type="NCBIfam" id="TIGR02937">
    <property type="entry name" value="sigma70-ECF"/>
    <property type="match status" value="1"/>
</dbReference>